<keyword evidence="1" id="KW-0195">Cyclin</keyword>
<dbReference type="STRING" id="6198.A0A074ZV96"/>
<dbReference type="GO" id="GO:0006357">
    <property type="term" value="P:regulation of transcription by RNA polymerase II"/>
    <property type="evidence" value="ECO:0007669"/>
    <property type="project" value="InterPro"/>
</dbReference>
<evidence type="ECO:0000256" key="1">
    <source>
        <dbReference type="ARBA" id="ARBA00023127"/>
    </source>
</evidence>
<dbReference type="InterPro" id="IPR036915">
    <property type="entry name" value="Cyclin-like_sf"/>
</dbReference>
<dbReference type="InterPro" id="IPR031658">
    <property type="entry name" value="Cyclin_C_2"/>
</dbReference>
<dbReference type="OrthoDB" id="10266018at2759"/>
<dbReference type="GeneID" id="20317868"/>
<dbReference type="RefSeq" id="XP_009166487.1">
    <property type="nucleotide sequence ID" value="XM_009168223.1"/>
</dbReference>
<dbReference type="Gene3D" id="1.10.472.10">
    <property type="entry name" value="Cyclin-like"/>
    <property type="match status" value="2"/>
</dbReference>
<evidence type="ECO:0000313" key="4">
    <source>
        <dbReference type="EMBL" id="KER29772.1"/>
    </source>
</evidence>
<dbReference type="EMBL" id="KL596672">
    <property type="protein sequence ID" value="KER29772.1"/>
    <property type="molecule type" value="Genomic_DNA"/>
</dbReference>
<dbReference type="CDD" id="cd20514">
    <property type="entry name" value="CYCLIN_CCNC_rpt2"/>
    <property type="match status" value="1"/>
</dbReference>
<sequence length="516" mass="56426">MPFRSDAGSCGTLHISRKVTALELSGTQRGKCIGSILVLSGLRCTTDSQSSPLFLTYGAPGSNVTTCIVLVLMARSYWRSSNYLEWLLDRQDVMVHRVGDLKILGSEEDYQKVMLFFGDGTVDFKVDILLSSHTSARQKCRGSSASDCHSNRVLQAILQSVGGTFPKFTMSIFRHSLKAIDPWLMAPSCLFLASKVEEFGVLSQKNLLASCRQIIATHYSAYFPDGFGYPYRAQDILECEFILLEAMDCSLIVFHPYRPLVQFCEELRPQLHELADLLLERAWWVVNDSFRTDVCFHFPPYIVALGCLQTAFVLLSNNTDLLAGVSGSSGLSNTSSRHAYSAHQPQQSVNPLVVADRWFSELNVWEVTRHLLNLYDLWRRFDEANEMPNLLLKKIPRPVVQPPHNPQSSSFPNSSNVQPNAITGGGSGASQSSASLSGGGGQGQQPPPPPGHTAAQLLAATTVGGAGSSGGGSNIITEAQPPLHHHNQPTRTAPGGGQVRMHPQQAQQQQQHLGAR</sequence>
<keyword evidence="5" id="KW-1185">Reference proteome</keyword>
<dbReference type="InterPro" id="IPR043198">
    <property type="entry name" value="Cyclin/Ssn8"/>
</dbReference>
<organism evidence="4 5">
    <name type="scientific">Opisthorchis viverrini</name>
    <name type="common">Southeast Asian liver fluke</name>
    <dbReference type="NCBI Taxonomy" id="6198"/>
    <lineage>
        <taxon>Eukaryota</taxon>
        <taxon>Metazoa</taxon>
        <taxon>Spiralia</taxon>
        <taxon>Lophotrochozoa</taxon>
        <taxon>Platyhelminthes</taxon>
        <taxon>Trematoda</taxon>
        <taxon>Digenea</taxon>
        <taxon>Opisthorchiida</taxon>
        <taxon>Opisthorchiata</taxon>
        <taxon>Opisthorchiidae</taxon>
        <taxon>Opisthorchis</taxon>
    </lineage>
</organism>
<feature type="region of interest" description="Disordered" evidence="2">
    <location>
        <begin position="398"/>
        <end position="516"/>
    </location>
</feature>
<dbReference type="CTD" id="20317868"/>
<dbReference type="Proteomes" id="UP000054324">
    <property type="component" value="Unassembled WGS sequence"/>
</dbReference>
<feature type="compositionally biased region" description="Gly residues" evidence="2">
    <location>
        <begin position="464"/>
        <end position="473"/>
    </location>
</feature>
<dbReference type="Pfam" id="PF16899">
    <property type="entry name" value="Cyclin_C_2"/>
    <property type="match status" value="1"/>
</dbReference>
<feature type="compositionally biased region" description="Low complexity" evidence="2">
    <location>
        <begin position="504"/>
        <end position="516"/>
    </location>
</feature>
<protein>
    <recommendedName>
        <fullName evidence="3">Cyclin C-terminal domain-containing protein</fullName>
    </recommendedName>
</protein>
<evidence type="ECO:0000256" key="2">
    <source>
        <dbReference type="SAM" id="MobiDB-lite"/>
    </source>
</evidence>
<feature type="domain" description="Cyclin C-terminal" evidence="3">
    <location>
        <begin position="255"/>
        <end position="311"/>
    </location>
</feature>
<name>A0A074ZV96_OPIVI</name>
<feature type="compositionally biased region" description="Low complexity" evidence="2">
    <location>
        <begin position="406"/>
        <end position="420"/>
    </location>
</feature>
<evidence type="ECO:0000313" key="5">
    <source>
        <dbReference type="Proteomes" id="UP000054324"/>
    </source>
</evidence>
<gene>
    <name evidence="4" type="ORF">T265_03681</name>
</gene>
<dbReference type="KEGG" id="ovi:T265_03681"/>
<accession>A0A074ZV96</accession>
<feature type="compositionally biased region" description="Low complexity" evidence="2">
    <location>
        <begin position="452"/>
        <end position="463"/>
    </location>
</feature>
<proteinExistence type="predicted"/>
<dbReference type="GO" id="GO:0016538">
    <property type="term" value="F:cyclin-dependent protein serine/threonine kinase regulator activity"/>
    <property type="evidence" value="ECO:0007669"/>
    <property type="project" value="InterPro"/>
</dbReference>
<dbReference type="AlphaFoldDB" id="A0A074ZV96"/>
<dbReference type="SUPFAM" id="SSF47954">
    <property type="entry name" value="Cyclin-like"/>
    <property type="match status" value="2"/>
</dbReference>
<dbReference type="PANTHER" id="PTHR10026">
    <property type="entry name" value="CYCLIN"/>
    <property type="match status" value="1"/>
</dbReference>
<evidence type="ECO:0000259" key="3">
    <source>
        <dbReference type="Pfam" id="PF16899"/>
    </source>
</evidence>
<reference evidence="4 5" key="1">
    <citation type="submission" date="2013-11" db="EMBL/GenBank/DDBJ databases">
        <title>Opisthorchis viverrini - life in the bile duct.</title>
        <authorList>
            <person name="Young N.D."/>
            <person name="Nagarajan N."/>
            <person name="Lin S.J."/>
            <person name="Korhonen P.K."/>
            <person name="Jex A.R."/>
            <person name="Hall R.S."/>
            <person name="Safavi-Hemami H."/>
            <person name="Kaewkong W."/>
            <person name="Bertrand D."/>
            <person name="Gao S."/>
            <person name="Seet Q."/>
            <person name="Wongkham S."/>
            <person name="Teh B.T."/>
            <person name="Wongkham C."/>
            <person name="Intapan P.M."/>
            <person name="Maleewong W."/>
            <person name="Yang X."/>
            <person name="Hu M."/>
            <person name="Wang Z."/>
            <person name="Hofmann A."/>
            <person name="Sternberg P.W."/>
            <person name="Tan P."/>
            <person name="Wang J."/>
            <person name="Gasser R.B."/>
        </authorList>
    </citation>
    <scope>NUCLEOTIDE SEQUENCE [LARGE SCALE GENOMIC DNA]</scope>
</reference>